<dbReference type="Gene3D" id="1.10.10.10">
    <property type="entry name" value="Winged helix-like DNA-binding domain superfamily/Winged helix DNA-binding domain"/>
    <property type="match status" value="1"/>
</dbReference>
<dbReference type="EMBL" id="CP147250">
    <property type="protein sequence ID" value="WYJ80574.1"/>
    <property type="molecule type" value="Genomic_DNA"/>
</dbReference>
<name>A0ABZ2T310_9ENTE</name>
<dbReference type="RefSeq" id="WP_206858320.1">
    <property type="nucleotide sequence ID" value="NZ_CP147250.1"/>
</dbReference>
<dbReference type="InterPro" id="IPR050661">
    <property type="entry name" value="BglG_antiterminators"/>
</dbReference>
<sequence>MKIYRLLEKNIKTQLKILCRMYQSETSCSIEELALFAKSDKRSVNNYCIRISELSENKCIQKQKNNYQFIGNEKDYRRLKVAIIESSSIFQIIKAVCLNSSINLSEYSARYQLSESFLRKQIGEINLLIKKYDLQLKTKRGEIFISGTEDATRYMIYTLLWEVYQGIDWPFSTINFDDVFYVMENCFKLVKQKLNKIKLIEWCFILAINLCRYSQGNTIDKDRLPAFSEELWKKFNDEIKDLKYLYSVLDLPEEELKFLFLWAQTRPSFYLRNEILLLAIKIHSKHETPIKEYQDHFYKILSAIGLSPHKINQKRSLLNATLIANGINDYFFHPKSSKKKEVTTSVQQNYPLFYDKVSQMLSELKSEKPSLQWVQLWNLFEALFIVIPPTFFDKEIKILLETDLPLSIELMYMNALQEQLKLYLKVLFINDLLLQPDLIIRTNDETVQLTILEEDIPSITLTNTSTIQVDHKLIEQIKSMFYQK</sequence>
<reference evidence="4 5" key="1">
    <citation type="submission" date="2024-03" db="EMBL/GenBank/DDBJ databases">
        <title>The Genome Sequence of Enterococcus sp. DIV1094.</title>
        <authorList>
            <consortium name="The Broad Institute Genomics Platform"/>
            <consortium name="The Broad Institute Microbial Omics Core"/>
            <consortium name="The Broad Institute Genomic Center for Infectious Diseases"/>
            <person name="Earl A."/>
            <person name="Manson A."/>
            <person name="Gilmore M."/>
            <person name="Schwartman J."/>
            <person name="Shea T."/>
            <person name="Abouelleil A."/>
            <person name="Cao P."/>
            <person name="Chapman S."/>
            <person name="Cusick C."/>
            <person name="Young S."/>
            <person name="Neafsey D."/>
            <person name="Nusbaum C."/>
            <person name="Birren B."/>
        </authorList>
    </citation>
    <scope>NUCLEOTIDE SEQUENCE [LARGE SCALE GENOMIC DNA]</scope>
    <source>
        <strain evidence="4 5">DIV1094</strain>
    </source>
</reference>
<protein>
    <recommendedName>
        <fullName evidence="3">Mga helix-turn-helix domain-containing protein</fullName>
    </recommendedName>
</protein>
<evidence type="ECO:0000313" key="5">
    <source>
        <dbReference type="Proteomes" id="UP000664360"/>
    </source>
</evidence>
<evidence type="ECO:0000313" key="4">
    <source>
        <dbReference type="EMBL" id="WYJ80574.1"/>
    </source>
</evidence>
<evidence type="ECO:0000256" key="2">
    <source>
        <dbReference type="ARBA" id="ARBA00023163"/>
    </source>
</evidence>
<evidence type="ECO:0000256" key="1">
    <source>
        <dbReference type="ARBA" id="ARBA00023015"/>
    </source>
</evidence>
<dbReference type="InterPro" id="IPR036388">
    <property type="entry name" value="WH-like_DNA-bd_sf"/>
</dbReference>
<evidence type="ECO:0000259" key="3">
    <source>
        <dbReference type="Pfam" id="PF05043"/>
    </source>
</evidence>
<dbReference type="PANTHER" id="PTHR30185:SF13">
    <property type="entry name" value="LICABCH OPERON REGULATOR-RELATED"/>
    <property type="match status" value="1"/>
</dbReference>
<dbReference type="PANTHER" id="PTHR30185">
    <property type="entry name" value="CRYPTIC BETA-GLUCOSIDE BGL OPERON ANTITERMINATOR"/>
    <property type="match status" value="1"/>
</dbReference>
<dbReference type="InterPro" id="IPR007737">
    <property type="entry name" value="Mga_HTH"/>
</dbReference>
<keyword evidence="1" id="KW-0805">Transcription regulation</keyword>
<proteinExistence type="predicted"/>
<keyword evidence="5" id="KW-1185">Reference proteome</keyword>
<accession>A0ABZ2T310</accession>
<dbReference type="Proteomes" id="UP000664360">
    <property type="component" value="Chromosome"/>
</dbReference>
<gene>
    <name evidence="4" type="ORF">DOK79_002139</name>
</gene>
<keyword evidence="2" id="KW-0804">Transcription</keyword>
<dbReference type="Pfam" id="PF05043">
    <property type="entry name" value="Mga"/>
    <property type="match status" value="1"/>
</dbReference>
<organism evidence="4 5">
    <name type="scientific">Candidatus Enterococcus mangumiae</name>
    <dbReference type="NCBI Taxonomy" id="2230878"/>
    <lineage>
        <taxon>Bacteria</taxon>
        <taxon>Bacillati</taxon>
        <taxon>Bacillota</taxon>
        <taxon>Bacilli</taxon>
        <taxon>Lactobacillales</taxon>
        <taxon>Enterococcaceae</taxon>
        <taxon>Enterococcus</taxon>
    </lineage>
</organism>
<feature type="domain" description="Mga helix-turn-helix" evidence="3">
    <location>
        <begin position="83"/>
        <end position="159"/>
    </location>
</feature>